<feature type="region of interest" description="Disordered" evidence="2">
    <location>
        <begin position="257"/>
        <end position="278"/>
    </location>
</feature>
<feature type="compositionally biased region" description="Polar residues" evidence="2">
    <location>
        <begin position="414"/>
        <end position="432"/>
    </location>
</feature>
<dbReference type="Gene3D" id="2.30.30.190">
    <property type="entry name" value="CAP Gly-rich-like domain"/>
    <property type="match status" value="1"/>
</dbReference>
<feature type="compositionally biased region" description="Polar residues" evidence="2">
    <location>
        <begin position="2191"/>
        <end position="2212"/>
    </location>
</feature>
<dbReference type="STRING" id="7897.ENSLACP00000008867"/>
<feature type="compositionally biased region" description="Polar residues" evidence="2">
    <location>
        <begin position="693"/>
        <end position="710"/>
    </location>
</feature>
<dbReference type="GO" id="GO:0008017">
    <property type="term" value="F:microtubule binding"/>
    <property type="evidence" value="ECO:0007669"/>
    <property type="project" value="InterPro"/>
</dbReference>
<feature type="compositionally biased region" description="Polar residues" evidence="2">
    <location>
        <begin position="87"/>
        <end position="96"/>
    </location>
</feature>
<feature type="compositionally biased region" description="Polar residues" evidence="2">
    <location>
        <begin position="1124"/>
        <end position="1134"/>
    </location>
</feature>
<feature type="compositionally biased region" description="Polar residues" evidence="2">
    <location>
        <begin position="2137"/>
        <end position="2151"/>
    </location>
</feature>
<feature type="compositionally biased region" description="Basic and acidic residues" evidence="2">
    <location>
        <begin position="1185"/>
        <end position="1213"/>
    </location>
</feature>
<evidence type="ECO:0000259" key="3">
    <source>
        <dbReference type="PROSITE" id="PS50245"/>
    </source>
</evidence>
<dbReference type="Ensembl" id="ENSLACT00000008936.1">
    <property type="protein sequence ID" value="ENSLACP00000008867.1"/>
    <property type="gene ID" value="ENSLACG00000007831.1"/>
</dbReference>
<feature type="compositionally biased region" description="Low complexity" evidence="2">
    <location>
        <begin position="2243"/>
        <end position="2256"/>
    </location>
</feature>
<feature type="compositionally biased region" description="Basic and acidic residues" evidence="2">
    <location>
        <begin position="2620"/>
        <end position="2630"/>
    </location>
</feature>
<feature type="compositionally biased region" description="Basic and acidic residues" evidence="2">
    <location>
        <begin position="2637"/>
        <end position="2649"/>
    </location>
</feature>
<dbReference type="eggNOG" id="KOG4568">
    <property type="taxonomic scope" value="Eukaryota"/>
</dbReference>
<feature type="region of interest" description="Disordered" evidence="2">
    <location>
        <begin position="1809"/>
        <end position="1858"/>
    </location>
</feature>
<evidence type="ECO:0000313" key="5">
    <source>
        <dbReference type="Proteomes" id="UP000008672"/>
    </source>
</evidence>
<feature type="compositionally biased region" description="Basic and acidic residues" evidence="2">
    <location>
        <begin position="454"/>
        <end position="468"/>
    </location>
</feature>
<feature type="compositionally biased region" description="Acidic residues" evidence="2">
    <location>
        <begin position="2850"/>
        <end position="2859"/>
    </location>
</feature>
<feature type="compositionally biased region" description="Basic and acidic residues" evidence="2">
    <location>
        <begin position="2215"/>
        <end position="2225"/>
    </location>
</feature>
<dbReference type="HOGENOM" id="CLU_000421_0_0_1"/>
<keyword evidence="1" id="KW-0175">Coiled coil</keyword>
<dbReference type="Pfam" id="PF01302">
    <property type="entry name" value="CAP_GLY"/>
    <property type="match status" value="1"/>
</dbReference>
<feature type="compositionally biased region" description="Polar residues" evidence="2">
    <location>
        <begin position="1813"/>
        <end position="1822"/>
    </location>
</feature>
<feature type="compositionally biased region" description="Basic and acidic residues" evidence="2">
    <location>
        <begin position="2288"/>
        <end position="2344"/>
    </location>
</feature>
<feature type="region of interest" description="Disordered" evidence="2">
    <location>
        <begin position="1926"/>
        <end position="2073"/>
    </location>
</feature>
<name>H3AGU6_LATCH</name>
<feature type="region of interest" description="Disordered" evidence="2">
    <location>
        <begin position="1117"/>
        <end position="1142"/>
    </location>
</feature>
<feature type="compositionally biased region" description="Low complexity" evidence="2">
    <location>
        <begin position="1269"/>
        <end position="1281"/>
    </location>
</feature>
<feature type="compositionally biased region" description="Low complexity" evidence="2">
    <location>
        <begin position="2004"/>
        <end position="2021"/>
    </location>
</feature>
<feature type="compositionally biased region" description="Polar residues" evidence="2">
    <location>
        <begin position="2046"/>
        <end position="2069"/>
    </location>
</feature>
<dbReference type="EMBL" id="AFYH01183537">
    <property type="status" value="NOT_ANNOTATED_CDS"/>
    <property type="molecule type" value="Genomic_DNA"/>
</dbReference>
<feature type="compositionally biased region" description="Basic residues" evidence="2">
    <location>
        <begin position="394"/>
        <end position="412"/>
    </location>
</feature>
<dbReference type="SMART" id="SM01052">
    <property type="entry name" value="CAP_GLY"/>
    <property type="match status" value="1"/>
</dbReference>
<dbReference type="EMBL" id="AFYH01183534">
    <property type="status" value="NOT_ANNOTATED_CDS"/>
    <property type="molecule type" value="Genomic_DNA"/>
</dbReference>
<feature type="compositionally biased region" description="Basic and acidic residues" evidence="2">
    <location>
        <begin position="611"/>
        <end position="649"/>
    </location>
</feature>
<dbReference type="EMBL" id="AFYH01183529">
    <property type="status" value="NOT_ANNOTATED_CDS"/>
    <property type="molecule type" value="Genomic_DNA"/>
</dbReference>
<feature type="region of interest" description="Disordered" evidence="2">
    <location>
        <begin position="2819"/>
        <end position="2873"/>
    </location>
</feature>
<feature type="compositionally biased region" description="Polar residues" evidence="2">
    <location>
        <begin position="1536"/>
        <end position="1546"/>
    </location>
</feature>
<feature type="compositionally biased region" description="Basic and acidic residues" evidence="2">
    <location>
        <begin position="1510"/>
        <end position="1519"/>
    </location>
</feature>
<dbReference type="GeneTree" id="ENSGT00940000155130"/>
<dbReference type="GO" id="GO:0034453">
    <property type="term" value="P:microtubule anchoring"/>
    <property type="evidence" value="ECO:0007669"/>
    <property type="project" value="InterPro"/>
</dbReference>
<feature type="compositionally biased region" description="Polar residues" evidence="2">
    <location>
        <begin position="1833"/>
        <end position="1858"/>
    </location>
</feature>
<dbReference type="PANTHER" id="PTHR13958">
    <property type="entry name" value="CENTROSOME-ASSOCIATED PROTEIN 350"/>
    <property type="match status" value="1"/>
</dbReference>
<feature type="compositionally biased region" description="Polar residues" evidence="2">
    <location>
        <begin position="979"/>
        <end position="989"/>
    </location>
</feature>
<feature type="compositionally biased region" description="Basic and acidic residues" evidence="2">
    <location>
        <begin position="1578"/>
        <end position="1599"/>
    </location>
</feature>
<reference evidence="5" key="1">
    <citation type="submission" date="2011-08" db="EMBL/GenBank/DDBJ databases">
        <title>The draft genome of Latimeria chalumnae.</title>
        <authorList>
            <person name="Di Palma F."/>
            <person name="Alfoldi J."/>
            <person name="Johnson J."/>
            <person name="Berlin A."/>
            <person name="Gnerre S."/>
            <person name="Jaffe D."/>
            <person name="MacCallum I."/>
            <person name="Young S."/>
            <person name="Walker B.J."/>
            <person name="Lander E."/>
            <person name="Lindblad-Toh K."/>
        </authorList>
    </citation>
    <scope>NUCLEOTIDE SEQUENCE [LARGE SCALE GENOMIC DNA]</scope>
    <source>
        <strain evidence="5">Wild caught</strain>
    </source>
</reference>
<dbReference type="OMA" id="ESKHIYC"/>
<feature type="compositionally biased region" description="Polar residues" evidence="2">
    <location>
        <begin position="2650"/>
        <end position="2674"/>
    </location>
</feature>
<feature type="region of interest" description="Disordered" evidence="2">
    <location>
        <begin position="2620"/>
        <end position="2674"/>
    </location>
</feature>
<dbReference type="EMBL" id="AFYH01183532">
    <property type="status" value="NOT_ANNOTATED_CDS"/>
    <property type="molecule type" value="Genomic_DNA"/>
</dbReference>
<feature type="compositionally biased region" description="Polar residues" evidence="2">
    <location>
        <begin position="2163"/>
        <end position="2173"/>
    </location>
</feature>
<dbReference type="Proteomes" id="UP000008672">
    <property type="component" value="Unassembled WGS sequence"/>
</dbReference>
<evidence type="ECO:0000256" key="1">
    <source>
        <dbReference type="SAM" id="Coils"/>
    </source>
</evidence>
<feature type="region of interest" description="Disordered" evidence="2">
    <location>
        <begin position="976"/>
        <end position="1015"/>
    </location>
</feature>
<feature type="compositionally biased region" description="Basic and acidic residues" evidence="2">
    <location>
        <begin position="2092"/>
        <end position="2107"/>
    </location>
</feature>
<feature type="coiled-coil region" evidence="1">
    <location>
        <begin position="1382"/>
        <end position="1427"/>
    </location>
</feature>
<dbReference type="PANTHER" id="PTHR13958:SF3">
    <property type="entry name" value="CAP-GLY DOMAIN-CONTAINING PROTEIN-RELATED"/>
    <property type="match status" value="1"/>
</dbReference>
<feature type="compositionally biased region" description="Low complexity" evidence="2">
    <location>
        <begin position="2914"/>
        <end position="2928"/>
    </location>
</feature>
<evidence type="ECO:0000313" key="4">
    <source>
        <dbReference type="Ensembl" id="ENSLACP00000008867.1"/>
    </source>
</evidence>
<dbReference type="EMBL" id="AFYH01183535">
    <property type="status" value="NOT_ANNOTATED_CDS"/>
    <property type="molecule type" value="Genomic_DNA"/>
</dbReference>
<dbReference type="GO" id="GO:0005813">
    <property type="term" value="C:centrosome"/>
    <property type="evidence" value="ECO:0007669"/>
    <property type="project" value="InterPro"/>
</dbReference>
<feature type="compositionally biased region" description="Basic and acidic residues" evidence="2">
    <location>
        <begin position="506"/>
        <end position="524"/>
    </location>
</feature>
<feature type="compositionally biased region" description="Polar residues" evidence="2">
    <location>
        <begin position="1282"/>
        <end position="1291"/>
    </location>
</feature>
<dbReference type="InterPro" id="IPR028750">
    <property type="entry name" value="CEP350/CC187"/>
</dbReference>
<reference evidence="4" key="2">
    <citation type="submission" date="2025-08" db="UniProtKB">
        <authorList>
            <consortium name="Ensembl"/>
        </authorList>
    </citation>
    <scope>IDENTIFICATION</scope>
</reference>
<feature type="compositionally biased region" description="Acidic residues" evidence="2">
    <location>
        <begin position="1238"/>
        <end position="1248"/>
    </location>
</feature>
<feature type="compositionally biased region" description="Low complexity" evidence="2">
    <location>
        <begin position="265"/>
        <end position="274"/>
    </location>
</feature>
<dbReference type="EMBL" id="AFYH01183533">
    <property type="status" value="NOT_ANNOTATED_CDS"/>
    <property type="molecule type" value="Genomic_DNA"/>
</dbReference>
<dbReference type="Bgee" id="ENSLACG00000007831">
    <property type="expression patterns" value="Expressed in post-anal tail muscle and 4 other cell types or tissues"/>
</dbReference>
<dbReference type="InParanoid" id="H3AGU6"/>
<feature type="compositionally biased region" description="Basic and acidic residues" evidence="2">
    <location>
        <begin position="1926"/>
        <end position="1943"/>
    </location>
</feature>
<dbReference type="EMBL" id="AFYH01183531">
    <property type="status" value="NOT_ANNOTATED_CDS"/>
    <property type="molecule type" value="Genomic_DNA"/>
</dbReference>
<evidence type="ECO:0000256" key="2">
    <source>
        <dbReference type="SAM" id="MobiDB-lite"/>
    </source>
</evidence>
<feature type="region of interest" description="Disordered" evidence="2">
    <location>
        <begin position="394"/>
        <end position="661"/>
    </location>
</feature>
<feature type="region of interest" description="Disordered" evidence="2">
    <location>
        <begin position="2131"/>
        <end position="2408"/>
    </location>
</feature>
<feature type="region of interest" description="Disordered" evidence="2">
    <location>
        <begin position="1163"/>
        <end position="1308"/>
    </location>
</feature>
<feature type="compositionally biased region" description="Basic and acidic residues" evidence="2">
    <location>
        <begin position="2929"/>
        <end position="2942"/>
    </location>
</feature>
<organism evidence="4 5">
    <name type="scientific">Latimeria chalumnae</name>
    <name type="common">Coelacanth</name>
    <dbReference type="NCBI Taxonomy" id="7897"/>
    <lineage>
        <taxon>Eukaryota</taxon>
        <taxon>Metazoa</taxon>
        <taxon>Chordata</taxon>
        <taxon>Craniata</taxon>
        <taxon>Vertebrata</taxon>
        <taxon>Euteleostomi</taxon>
        <taxon>Coelacanthiformes</taxon>
        <taxon>Coelacanthidae</taxon>
        <taxon>Latimeria</taxon>
    </lineage>
</organism>
<dbReference type="EMBL" id="AFYH01183530">
    <property type="status" value="NOT_ANNOTATED_CDS"/>
    <property type="molecule type" value="Genomic_DNA"/>
</dbReference>
<feature type="region of interest" description="Disordered" evidence="2">
    <location>
        <begin position="307"/>
        <end position="332"/>
    </location>
</feature>
<sequence length="3149" mass="353942">MRSSKLKEGLVLNSGQTQTRDTIRGLDLTAAWDSFSQTKAALRHIENHLEAVPTSTAVLDSVIDTKRRPPGNATRKVSRKDGRYMEETSTSTSSAKPSGRSRSRKEKSSRSPLRATTLESNIKKSSRVEFREPLASYRDVSGAPLYQSASQTEAQRLLYELNDGEARSKDERLSCMIYDRDTRDLHSREFDSTRSSAVDDTVVRYLNDRPSIEALQSSEALYKSEGQQWPEEERIMGYQGNDIGVLSLGSGFEVKSRSTRAVETSHSSSPSSSSHRLEMLKNRQHDAKLEKLKERIRKQWEQPEESVQRGWQISHAEQPLPASTEVTAPSTKVRKVTLAPPAPTYKGFNPIETKIRTPDGKVWREEEFHNVSRELYRDLSLQFAVFVLLYKKPKKKKKKKKTRKKKKKKKKLPSLNSCKSHSGRSNVINTASWREGQKLVNKLLGPTTKAGQGRRAESSDRTGRERKITSVGSGARADSDTRLVVPCKHKPQSSEQQGGKFQSESSLKKVEPSPSHPSEKEEQRSLANKDFLPVEIRGMLDDLQLESREGRSGQPENEEVEPKKLSRTARTSQSMSPAKRKPEKPSGGDEAQIPKKRHYDADVVRQYIVRQQEERKKKQNEEKKAQKEAAEQKNKRLQELYKKQKEAFARGKGLNEPTSAAVPVTMQPPLAKHFQETCSKLLLNKNMWEEQFHQPSVGGSQLNPGYQPSGESDKENKGQERPPSASSSSDMSLSDPQQPLSRNDLMEPSLLQPDRASPRVQPHHSQTADGGLFSQLLSLEQRARFHRDFESALSARKQDGTAKGPSLLQTQQFSSLTTQQDLLLKPTGHYKSKIDRIEALKATAASLSSRIESEAKKLAGAGINYGVGLNSEQDVGDDGRWAKPVSPPVRENSEDDFSARIQRMLGTSIGHTTYDDMLPGVSNLYDFKKFSEPRRPQTATANLGGQTILVRTQEVMLERSTRRSPEALEQEVQGFGQGNAAQLSPNSSVGSISEGPLLSEGSLSEEDPAHSEKGPIKMFDRLRENEFCAADRNTFRPIVEFQKEADRYSPLPVQSEAVKSKVPWEELAKGSPYSVINIFTKSYQMYGKGRFGEKLDRSSPVLRPLLPAMSPVDPVSYEEDFLSPQDSDNLTSRKTMPESRHFSGLEFELPSRKSPYDHWQADVASQHSSGQRSPALSHSSASMRARGESEEKTEFRLEAGDRGARHSPLDEPRCMSGAGFSRGSLEGKRLEQGKTSPEENEPDTDGTLEDLSGHSGTSIPLEIGRSRRSAAASPSALSSSLVPQKSFQSSAAGLMPDEHAPGFRPTTNAFTELNLGASRTSSSAAAAGTITPSRKFSPSVLQHRMSAELFYLDAIEESVRQLADVERTRGISLAQQECVSLAQILKAQQQRHEQDLAQLKLKAEQEALETQRQLEESRQKAAQAHTESLQQLAQSQQEAAVTLQESASRMIAQQVEAARLTADTARQIKEMTELAQTQISEAVNMPAAPITTLLDQQRQHSTDFMRQLRGRAETERKNDISSPYLGKEKKSDSKRQYSPTFDSYSESSLSKNHDRSSSSSRQESLSLPSSKKKKKSTHHDNTDSYVEEEVHTAKDDSIHSDSVPSLPEEKVDSTSIATEYSLKFDESMTEDEIEEKSFRSLLPSESHRRFNLEKKRSQREDSDEDLDQQNKALLAVKELNMPFSSGQDSFSRFTMEMVRQYMKEEEMRAAHQCSLLRLRQKALKEKAKAELAWLEHQKKRLRDKGEDDKMPPIRKRQRGLLLRLQQEQAEIKRLQEANKAARKERQLILKQQEEIERIRQTTMKLQEKLKSAGQDNLQQHSSDTLEEAVKPTAASSPVQTDLETRSASPLSVSGSETSSIMQKLKKMRSHMDEKFLTKREQKLMQRRRHAEELLEWKHRLDAEEVEIRRIEKQALAAWDKELLRQKATKKEAGEGSPEQKETTSEAESPVPSRSHLNSESSVPEELPSPPADSAVSEAITHEKVFLPEHSPASDDGAYSQDFDSVTSPSKSSPPSKASPGLSKHDISKASPSISTQLKLPLKSRKVSGNWSDESQSMTHSVSETASSDQGDIESRIRALKEELRKRKSIVEQLKKEQRKREKERLKAQEASLLKQLESYDELIKKTQAELNKDLDISLTTKPQIKTPSSASEKLKLKHPPLQRSETTTKSWKSVTEPDRSKASLESIAENGKTNLQHSSPSVSERSLTTSIRKPTKLEIRPDDLSRTPSPILKSPLRSRSESADALDSLSPSSLSKDAPDGGKLIAASASKLEEVSGDESIVSSYRSDVQEELEHIKSEDSELDDGHSGKSESLLKLDIEKVAPAEDFSKRDIGSPDDQGKSQEEESSVVSEKNFIVQKDKDLDTKGEDERNEHSIGSVKSLKSENSIHSQNKSYIKEQSLSEAVSPGKESYSKDLDIAFWGNETSFKEIDKIPHVESTYRSDFELSYSNKASQKEHVNASSNDEIIEDLNVEPLSIQDSVHSEKLLELRYPTDNDEIQEHKPEPVVPSSSTLTPAVDDTSLLKDFKIGDRVLVSNVQPGTLRFKGYTNFANGYWAGVELDKPEGSNNGTYDGIEYFECKERHGIFAPPHKISCLTEHFELYADTTEEYSFFDDNLDRDHKQSSEAKEETQFEEQDTNEHREKSQHYKQSEASSNEDNLVRPMSQSIGGQTGTATNNLIQTIGDTVDTAKINDQFNSLLNGATEKVSNKVLEETADGRLTEELERVKSTEKLPSLVQDKPCTPLLDLLTREKDQLEAQLRTPSKLQEEKVPKDQAERASSFANNLLEVFVKETVNQLQQIKKNRDEKIQISNQELQVEDLAESSSRVSHRPIEVNEESAAGLPSLSVDHDLEDDQEEVSSPDLCPRPVSPVFGASGQEELQKRLAELELSRELLDALGEDQDWFEEDFGLSSHKVQQQQKQTDQQKPQKAAEAEKVLPKPREEPYYAVPHTAVEVEGIVHVVAEELWTLKELGNDLQSVGVPADFFGNDIKGQDVESISKRVYKQAVFDLTKEIFQEIFADDPNMNQPLWMKPYRINSTYYRRVKNPNDLTEIKTFIANEVLKLFGLSKEQNQKTDWQKMMKFGRKKRDRVDHILVQELHEEEAQWVNYDEDELSVKMQLADGIFEALIKDTIEVLNQIQDRQGRLVPT</sequence>
<dbReference type="PROSITE" id="PS50245">
    <property type="entry name" value="CAP_GLY_2"/>
    <property type="match status" value="1"/>
</dbReference>
<feature type="compositionally biased region" description="Basic and acidic residues" evidence="2">
    <location>
        <begin position="2358"/>
        <end position="2374"/>
    </location>
</feature>
<feature type="region of interest" description="Disordered" evidence="2">
    <location>
        <begin position="1508"/>
        <end position="1614"/>
    </location>
</feature>
<dbReference type="FunCoup" id="H3AGU6">
    <property type="interactions" value="1686"/>
</dbReference>
<reference evidence="4" key="3">
    <citation type="submission" date="2025-09" db="UniProtKB">
        <authorList>
            <consortium name="Ensembl"/>
        </authorList>
    </citation>
    <scope>IDENTIFICATION</scope>
</reference>
<feature type="compositionally biased region" description="Polar residues" evidence="2">
    <location>
        <begin position="1163"/>
        <end position="1182"/>
    </location>
</feature>
<feature type="domain" description="CAP-Gly" evidence="3">
    <location>
        <begin position="2546"/>
        <end position="2588"/>
    </location>
</feature>
<feature type="compositionally biased region" description="Low complexity" evidence="2">
    <location>
        <begin position="1557"/>
        <end position="1569"/>
    </location>
</feature>
<dbReference type="EMBL" id="AFYH01183536">
    <property type="status" value="NOT_ANNOTATED_CDS"/>
    <property type="molecule type" value="Genomic_DNA"/>
</dbReference>
<feature type="region of interest" description="Disordered" evidence="2">
    <location>
        <begin position="61"/>
        <end position="124"/>
    </location>
</feature>
<feature type="compositionally biased region" description="Polar residues" evidence="2">
    <location>
        <begin position="2384"/>
        <end position="2403"/>
    </location>
</feature>
<dbReference type="InterPro" id="IPR000938">
    <property type="entry name" value="CAP-Gly_domain"/>
</dbReference>
<proteinExistence type="predicted"/>
<keyword evidence="5" id="KW-1185">Reference proteome</keyword>
<feature type="region of interest" description="Disordered" evidence="2">
    <location>
        <begin position="2910"/>
        <end position="2942"/>
    </location>
</feature>
<dbReference type="EMBL" id="AFYH01183538">
    <property type="status" value="NOT_ANNOTATED_CDS"/>
    <property type="molecule type" value="Genomic_DNA"/>
</dbReference>
<feature type="region of interest" description="Disordered" evidence="2">
    <location>
        <begin position="2092"/>
        <end position="2111"/>
    </location>
</feature>
<protein>
    <submittedName>
        <fullName evidence="4">Centrosomal protein 350</fullName>
    </submittedName>
</protein>
<feature type="region of interest" description="Disordered" evidence="2">
    <location>
        <begin position="692"/>
        <end position="769"/>
    </location>
</feature>
<feature type="compositionally biased region" description="Low complexity" evidence="2">
    <location>
        <begin position="722"/>
        <end position="739"/>
    </location>
</feature>
<gene>
    <name evidence="4" type="primary">CEP350</name>
</gene>
<feature type="compositionally biased region" description="Polar residues" evidence="2">
    <location>
        <begin position="493"/>
        <end position="505"/>
    </location>
</feature>
<feature type="compositionally biased region" description="Low complexity" evidence="2">
    <location>
        <begin position="990"/>
        <end position="1002"/>
    </location>
</feature>
<accession>H3AGU6</accession>
<dbReference type="InterPro" id="IPR036859">
    <property type="entry name" value="CAP-Gly_dom_sf"/>
</dbReference>
<dbReference type="SUPFAM" id="SSF74924">
    <property type="entry name" value="Cap-Gly domain"/>
    <property type="match status" value="1"/>
</dbReference>
<feature type="compositionally biased region" description="Basic and acidic residues" evidence="2">
    <location>
        <begin position="711"/>
        <end position="720"/>
    </location>
</feature>
<feature type="compositionally biased region" description="Basic and acidic residues" evidence="2">
    <location>
        <begin position="1526"/>
        <end position="1535"/>
    </location>
</feature>